<dbReference type="AlphaFoldDB" id="A0A9D4AIK1"/>
<sequence length="51" mass="5828">YEEYREIDETESVTPSVNLVGNQPPNAERGNVRERDDTQLLKVIADALQRV</sequence>
<dbReference type="EMBL" id="JAIQCV010000002">
    <property type="protein sequence ID" value="KAH1121551.1"/>
    <property type="molecule type" value="Genomic_DNA"/>
</dbReference>
<feature type="non-terminal residue" evidence="2">
    <location>
        <position position="51"/>
    </location>
</feature>
<accession>A0A9D4AIK1</accession>
<dbReference type="Proteomes" id="UP000828251">
    <property type="component" value="Unassembled WGS sequence"/>
</dbReference>
<evidence type="ECO:0000313" key="2">
    <source>
        <dbReference type="EMBL" id="KAH1121551.1"/>
    </source>
</evidence>
<feature type="non-terminal residue" evidence="2">
    <location>
        <position position="1"/>
    </location>
</feature>
<proteinExistence type="predicted"/>
<feature type="compositionally biased region" description="Acidic residues" evidence="1">
    <location>
        <begin position="1"/>
        <end position="11"/>
    </location>
</feature>
<evidence type="ECO:0000256" key="1">
    <source>
        <dbReference type="SAM" id="MobiDB-lite"/>
    </source>
</evidence>
<gene>
    <name evidence="2" type="ORF">J1N35_004711</name>
</gene>
<evidence type="ECO:0000313" key="3">
    <source>
        <dbReference type="Proteomes" id="UP000828251"/>
    </source>
</evidence>
<organism evidence="2 3">
    <name type="scientific">Gossypium stocksii</name>
    <dbReference type="NCBI Taxonomy" id="47602"/>
    <lineage>
        <taxon>Eukaryota</taxon>
        <taxon>Viridiplantae</taxon>
        <taxon>Streptophyta</taxon>
        <taxon>Embryophyta</taxon>
        <taxon>Tracheophyta</taxon>
        <taxon>Spermatophyta</taxon>
        <taxon>Magnoliopsida</taxon>
        <taxon>eudicotyledons</taxon>
        <taxon>Gunneridae</taxon>
        <taxon>Pentapetalae</taxon>
        <taxon>rosids</taxon>
        <taxon>malvids</taxon>
        <taxon>Malvales</taxon>
        <taxon>Malvaceae</taxon>
        <taxon>Malvoideae</taxon>
        <taxon>Gossypium</taxon>
    </lineage>
</organism>
<reference evidence="2 3" key="1">
    <citation type="journal article" date="2021" name="Plant Biotechnol. J.">
        <title>Multi-omics assisted identification of the key and species-specific regulatory components of drought-tolerant mechanisms in Gossypium stocksii.</title>
        <authorList>
            <person name="Yu D."/>
            <person name="Ke L."/>
            <person name="Zhang D."/>
            <person name="Wu Y."/>
            <person name="Sun Y."/>
            <person name="Mei J."/>
            <person name="Sun J."/>
            <person name="Sun Y."/>
        </authorList>
    </citation>
    <scope>NUCLEOTIDE SEQUENCE [LARGE SCALE GENOMIC DNA]</scope>
    <source>
        <strain evidence="3">cv. E1</strain>
        <tissue evidence="2">Leaf</tissue>
    </source>
</reference>
<feature type="region of interest" description="Disordered" evidence="1">
    <location>
        <begin position="1"/>
        <end position="35"/>
    </location>
</feature>
<protein>
    <submittedName>
        <fullName evidence="2">Uncharacterized protein</fullName>
    </submittedName>
</protein>
<keyword evidence="3" id="KW-1185">Reference proteome</keyword>
<name>A0A9D4AIK1_9ROSI</name>
<feature type="compositionally biased region" description="Polar residues" evidence="1">
    <location>
        <begin position="12"/>
        <end position="25"/>
    </location>
</feature>
<comment type="caution">
    <text evidence="2">The sequence shown here is derived from an EMBL/GenBank/DDBJ whole genome shotgun (WGS) entry which is preliminary data.</text>
</comment>